<comment type="subcellular location">
    <subcellularLocation>
        <location evidence="10">Cell membrane</location>
        <topology evidence="10">Peripheral membrane protein</topology>
        <orientation evidence="10">Cytoplasmic side</orientation>
    </subcellularLocation>
</comment>
<dbReference type="GO" id="GO:0051991">
    <property type="term" value="F:UDP-N-acetyl-D-glucosamine:N-acetylmuramoyl-L-alanyl-D-glutamyl-meso-2,6-diaminopimelyl-D-alanyl-D-alanine-diphosphoundecaprenol 4-beta-N-acetylglucosaminlytransferase activity"/>
    <property type="evidence" value="ECO:0007669"/>
    <property type="project" value="RHEA"/>
</dbReference>
<dbReference type="GO" id="GO:0009252">
    <property type="term" value="P:peptidoglycan biosynthetic process"/>
    <property type="evidence" value="ECO:0007669"/>
    <property type="project" value="UniProtKB-UniRule"/>
</dbReference>
<evidence type="ECO:0000256" key="7">
    <source>
        <dbReference type="ARBA" id="ARBA00023136"/>
    </source>
</evidence>
<dbReference type="InterPro" id="IPR006009">
    <property type="entry name" value="GlcNAc_MurG"/>
</dbReference>
<feature type="domain" description="Glycosyltransferase family 28 N-terminal" evidence="11">
    <location>
        <begin position="28"/>
        <end position="167"/>
    </location>
</feature>
<dbReference type="GO" id="GO:0005886">
    <property type="term" value="C:plasma membrane"/>
    <property type="evidence" value="ECO:0007669"/>
    <property type="project" value="UniProtKB-SubCell"/>
</dbReference>
<dbReference type="GO" id="GO:0051301">
    <property type="term" value="P:cell division"/>
    <property type="evidence" value="ECO:0007669"/>
    <property type="project" value="UniProtKB-KW"/>
</dbReference>
<dbReference type="CDD" id="cd03785">
    <property type="entry name" value="GT28_MurG"/>
    <property type="match status" value="1"/>
</dbReference>
<dbReference type="GO" id="GO:0071555">
    <property type="term" value="P:cell wall organization"/>
    <property type="evidence" value="ECO:0007669"/>
    <property type="project" value="UniProtKB-KW"/>
</dbReference>
<evidence type="ECO:0000256" key="10">
    <source>
        <dbReference type="HAMAP-Rule" id="MF_00033"/>
    </source>
</evidence>
<dbReference type="STRING" id="479435.Kfla_3622"/>
<feature type="binding site" evidence="10">
    <location>
        <position position="220"/>
    </location>
    <ligand>
        <name>UDP-N-acetyl-alpha-D-glucosamine</name>
        <dbReference type="ChEBI" id="CHEBI:57705"/>
    </ligand>
</feature>
<dbReference type="Pfam" id="PF04101">
    <property type="entry name" value="Glyco_tran_28_C"/>
    <property type="match status" value="1"/>
</dbReference>
<comment type="pathway">
    <text evidence="10">Cell wall biogenesis; peptidoglycan biosynthesis.</text>
</comment>
<keyword evidence="7 10" id="KW-0472">Membrane</keyword>
<reference evidence="14" key="1">
    <citation type="submission" date="2009-09" db="EMBL/GenBank/DDBJ databases">
        <title>The complete genome of Kribbella flavida DSM 17836.</title>
        <authorList>
            <consortium name="US DOE Joint Genome Institute (JGI-PGF)"/>
            <person name="Lucas S."/>
            <person name="Copeland A."/>
            <person name="Lapidus A."/>
            <person name="Glavina del Rio T."/>
            <person name="Dalin E."/>
            <person name="Tice H."/>
            <person name="Bruce D."/>
            <person name="Goodwin L."/>
            <person name="Pitluck S."/>
            <person name="Kyrpides N."/>
            <person name="Mavromatis K."/>
            <person name="Ivanova N."/>
            <person name="Saunders E."/>
            <person name="Brettin T."/>
            <person name="Detter J.C."/>
            <person name="Han C."/>
            <person name="Larimer F."/>
            <person name="Land M."/>
            <person name="Hauser L."/>
            <person name="Markowitz V."/>
            <person name="Cheng J.-F."/>
            <person name="Hugenholtz P."/>
            <person name="Woyke T."/>
            <person name="Wu D."/>
            <person name="Pukall R."/>
            <person name="Klenk H.-P."/>
            <person name="Eisen J.A."/>
        </authorList>
    </citation>
    <scope>NUCLEOTIDE SEQUENCE [LARGE SCALE GENOMIC DNA]</scope>
    <source>
        <strain evidence="14">DSM 17836 / JCM 10339 / NBRC 14399</strain>
    </source>
</reference>
<evidence type="ECO:0000256" key="8">
    <source>
        <dbReference type="ARBA" id="ARBA00023306"/>
    </source>
</evidence>
<comment type="similarity">
    <text evidence="10">Belongs to the glycosyltransferase 28 family. MurG subfamily.</text>
</comment>
<keyword evidence="2 10" id="KW-0132">Cell division</keyword>
<evidence type="ECO:0000256" key="9">
    <source>
        <dbReference type="ARBA" id="ARBA00023316"/>
    </source>
</evidence>
<dbReference type="PANTHER" id="PTHR21015">
    <property type="entry name" value="UDP-N-ACETYLGLUCOSAMINE--N-ACETYLMURAMYL-(PENTAPEPTIDE) PYROPHOSPHORYL-UNDECAPRENOL N-ACETYLGLUCOSAMINE TRANSFERASE 1"/>
    <property type="match status" value="1"/>
</dbReference>
<dbReference type="GO" id="GO:0005975">
    <property type="term" value="P:carbohydrate metabolic process"/>
    <property type="evidence" value="ECO:0007669"/>
    <property type="project" value="InterPro"/>
</dbReference>
<dbReference type="GO" id="GO:0050511">
    <property type="term" value="F:undecaprenyldiphospho-muramoylpentapeptide beta-N-acetylglucosaminyltransferase activity"/>
    <property type="evidence" value="ECO:0007669"/>
    <property type="project" value="UniProtKB-UniRule"/>
</dbReference>
<comment type="function">
    <text evidence="10">Cell wall formation. Catalyzes the transfer of a GlcNAc subunit on undecaprenyl-pyrophosphoryl-MurNAc-pentapeptide (lipid intermediate I) to form undecaprenyl-pyrophosphoryl-MurNAc-(pentapeptide)GlcNAc (lipid intermediate II).</text>
</comment>
<dbReference type="EC" id="2.4.1.227" evidence="10"/>
<dbReference type="SUPFAM" id="SSF53756">
    <property type="entry name" value="UDP-Glycosyltransferase/glycogen phosphorylase"/>
    <property type="match status" value="1"/>
</dbReference>
<gene>
    <name evidence="10" type="primary">murG</name>
    <name evidence="13" type="ordered locus">Kfla_3622</name>
</gene>
<evidence type="ECO:0000256" key="6">
    <source>
        <dbReference type="ARBA" id="ARBA00022984"/>
    </source>
</evidence>
<proteinExistence type="inferred from homology"/>
<protein>
    <recommendedName>
        <fullName evidence="10">UDP-N-acetylglucosamine--N-acetylmuramyl-(pentapeptide) pyrophosphoryl-undecaprenol N-acetylglucosamine transferase</fullName>
        <ecNumber evidence="10">2.4.1.227</ecNumber>
    </recommendedName>
    <alternativeName>
        <fullName evidence="10">Undecaprenyl-PP-MurNAc-pentapeptide-UDPGlcNAc GlcNAc transferase</fullName>
    </alternativeName>
</protein>
<dbReference type="AlphaFoldDB" id="D2PMX7"/>
<dbReference type="UniPathway" id="UPA00219"/>
<keyword evidence="5 10" id="KW-0133">Cell shape</keyword>
<evidence type="ECO:0000256" key="5">
    <source>
        <dbReference type="ARBA" id="ARBA00022960"/>
    </source>
</evidence>
<dbReference type="Proteomes" id="UP000007967">
    <property type="component" value="Chromosome"/>
</dbReference>
<keyword evidence="9 10" id="KW-0961">Cell wall biogenesis/degradation</keyword>
<keyword evidence="8 10" id="KW-0131">Cell cycle</keyword>
<dbReference type="HAMAP" id="MF_00033">
    <property type="entry name" value="MurG"/>
    <property type="match status" value="1"/>
</dbReference>
<dbReference type="NCBIfam" id="TIGR01133">
    <property type="entry name" value="murG"/>
    <property type="match status" value="1"/>
</dbReference>
<accession>D2PMX7</accession>
<dbReference type="GO" id="GO:0008360">
    <property type="term" value="P:regulation of cell shape"/>
    <property type="evidence" value="ECO:0007669"/>
    <property type="project" value="UniProtKB-KW"/>
</dbReference>
<keyword evidence="3 10" id="KW-0328">Glycosyltransferase</keyword>
<evidence type="ECO:0000256" key="2">
    <source>
        <dbReference type="ARBA" id="ARBA00022618"/>
    </source>
</evidence>
<organism evidence="13 14">
    <name type="scientific">Kribbella flavida (strain DSM 17836 / JCM 10339 / NBRC 14399)</name>
    <dbReference type="NCBI Taxonomy" id="479435"/>
    <lineage>
        <taxon>Bacteria</taxon>
        <taxon>Bacillati</taxon>
        <taxon>Actinomycetota</taxon>
        <taxon>Actinomycetes</taxon>
        <taxon>Propionibacteriales</taxon>
        <taxon>Kribbellaceae</taxon>
        <taxon>Kribbella</taxon>
    </lineage>
</organism>
<keyword evidence="1 10" id="KW-1003">Cell membrane</keyword>
<feature type="binding site" evidence="10">
    <location>
        <position position="316"/>
    </location>
    <ligand>
        <name>UDP-N-acetyl-alpha-D-glucosamine</name>
        <dbReference type="ChEBI" id="CHEBI:57705"/>
    </ligand>
</feature>
<feature type="binding site" evidence="10">
    <location>
        <position position="186"/>
    </location>
    <ligand>
        <name>UDP-N-acetyl-alpha-D-glucosamine</name>
        <dbReference type="ChEBI" id="CHEBI:57705"/>
    </ligand>
</feature>
<evidence type="ECO:0000313" key="13">
    <source>
        <dbReference type="EMBL" id="ADB32679.1"/>
    </source>
</evidence>
<feature type="binding site" evidence="10">
    <location>
        <position position="149"/>
    </location>
    <ligand>
        <name>UDP-N-acetyl-alpha-D-glucosamine</name>
        <dbReference type="ChEBI" id="CHEBI:57705"/>
    </ligand>
</feature>
<keyword evidence="6 10" id="KW-0573">Peptidoglycan synthesis</keyword>
<dbReference type="EMBL" id="CP001736">
    <property type="protein sequence ID" value="ADB32679.1"/>
    <property type="molecule type" value="Genomic_DNA"/>
</dbReference>
<dbReference type="Pfam" id="PF03033">
    <property type="entry name" value="Glyco_transf_28"/>
    <property type="match status" value="1"/>
</dbReference>
<dbReference type="InterPro" id="IPR007235">
    <property type="entry name" value="Glyco_trans_28_C"/>
</dbReference>
<evidence type="ECO:0000313" key="14">
    <source>
        <dbReference type="Proteomes" id="UP000007967"/>
    </source>
</evidence>
<evidence type="ECO:0000259" key="11">
    <source>
        <dbReference type="Pfam" id="PF03033"/>
    </source>
</evidence>
<keyword evidence="4 10" id="KW-0808">Transferase</keyword>
<dbReference type="eggNOG" id="COG0707">
    <property type="taxonomic scope" value="Bacteria"/>
</dbReference>
<evidence type="ECO:0000256" key="1">
    <source>
        <dbReference type="ARBA" id="ARBA00022475"/>
    </source>
</evidence>
<keyword evidence="14" id="KW-1185">Reference proteome</keyword>
<dbReference type="PANTHER" id="PTHR21015:SF22">
    <property type="entry name" value="GLYCOSYLTRANSFERASE"/>
    <property type="match status" value="1"/>
</dbReference>
<reference evidence="13 14" key="2">
    <citation type="journal article" date="2010" name="Stand. Genomic Sci.">
        <title>Complete genome sequence of Kribbella flavida type strain (IFO 14399).</title>
        <authorList>
            <person name="Pukall R."/>
            <person name="Lapidus A."/>
            <person name="Glavina Del Rio T."/>
            <person name="Copeland A."/>
            <person name="Tice H."/>
            <person name="Cheng J.-F."/>
            <person name="Lucas S."/>
            <person name="Chen F."/>
            <person name="Nolan M."/>
            <person name="LaButti K."/>
            <person name="Pati A."/>
            <person name="Ivanova N."/>
            <person name="Mavrommatis K."/>
            <person name="Mikhailova N."/>
            <person name="Pitluck S."/>
            <person name="Bruce D."/>
            <person name="Goodwin L."/>
            <person name="Land M."/>
            <person name="Hauser L."/>
            <person name="Chang Y.-J."/>
            <person name="Jeffries C.D."/>
            <person name="Chen A."/>
            <person name="Palaniappan K."/>
            <person name="Chain P."/>
            <person name="Rohde M."/>
            <person name="Goeker M."/>
            <person name="Bristow J."/>
            <person name="Eisen J.A."/>
            <person name="Markowitz V."/>
            <person name="Hugenholtz P."/>
            <person name="Kyrpides N.C."/>
            <person name="Klenk H.-P."/>
            <person name="Brettin T."/>
        </authorList>
    </citation>
    <scope>NUCLEOTIDE SEQUENCE [LARGE SCALE GENOMIC DNA]</scope>
    <source>
        <strain evidence="14">DSM 17836 / JCM 10339 / NBRC 14399</strain>
    </source>
</reference>
<feature type="domain" description="Glycosyl transferase family 28 C-terminal" evidence="12">
    <location>
        <begin position="213"/>
        <end position="372"/>
    </location>
</feature>
<dbReference type="Gene3D" id="3.40.50.2000">
    <property type="entry name" value="Glycogen Phosphorylase B"/>
    <property type="match status" value="2"/>
</dbReference>
<comment type="caution">
    <text evidence="10">Lacks conserved residue(s) required for the propagation of feature annotation.</text>
</comment>
<dbReference type="KEGG" id="kfl:Kfla_3622"/>
<comment type="catalytic activity">
    <reaction evidence="10">
        <text>di-trans,octa-cis-undecaprenyl diphospho-N-acetyl-alpha-D-muramoyl-L-alanyl-D-glutamyl-meso-2,6-diaminopimeloyl-D-alanyl-D-alanine + UDP-N-acetyl-alpha-D-glucosamine = di-trans,octa-cis-undecaprenyl diphospho-[N-acetyl-alpha-D-glucosaminyl-(1-&gt;4)]-N-acetyl-alpha-D-muramoyl-L-alanyl-D-glutamyl-meso-2,6-diaminopimeloyl-D-alanyl-D-alanine + UDP + H(+)</text>
        <dbReference type="Rhea" id="RHEA:31227"/>
        <dbReference type="ChEBI" id="CHEBI:15378"/>
        <dbReference type="ChEBI" id="CHEBI:57705"/>
        <dbReference type="ChEBI" id="CHEBI:58223"/>
        <dbReference type="ChEBI" id="CHEBI:61387"/>
        <dbReference type="ChEBI" id="CHEBI:61388"/>
        <dbReference type="EC" id="2.4.1.227"/>
    </reaction>
</comment>
<name>D2PMX7_KRIFD</name>
<dbReference type="HOGENOM" id="CLU_037404_1_0_11"/>
<evidence type="ECO:0000256" key="3">
    <source>
        <dbReference type="ARBA" id="ARBA00022676"/>
    </source>
</evidence>
<feature type="binding site" evidence="10">
    <location>
        <begin position="35"/>
        <end position="37"/>
    </location>
    <ligand>
        <name>UDP-N-acetyl-alpha-D-glucosamine</name>
        <dbReference type="ChEBI" id="CHEBI:57705"/>
    </ligand>
</feature>
<dbReference type="CAZy" id="GT28">
    <property type="family name" value="Glycosyltransferase Family 28"/>
</dbReference>
<evidence type="ECO:0000256" key="4">
    <source>
        <dbReference type="ARBA" id="ARBA00022679"/>
    </source>
</evidence>
<evidence type="ECO:0000259" key="12">
    <source>
        <dbReference type="Pfam" id="PF04101"/>
    </source>
</evidence>
<sequence>MARQHPDPAGFAGAEAELARHGVTAPRVVVVGGHSAGHIEPAMNLADALRRLEPTAEITALGTVRGLDTTLIPARGYPLELIPPVPLPRTLSPALLQTPGKLRESVLAAEAVLERVRAEVVVGFGGYVAAPAYLAARRQGLPIVVHEANARPGVANRLAARMTTHVFTAAPGVRLAHATAIGIPLRPAITGLDRGALRDAARRRFGLRPDGPVLMVTGGSQGARTINAAVSDAAPALRAAGIQVLHITGSQHVVEVPDGDPAEPPYVVTPYVDEMQYAYAAADFVICRSGAMTCAELAAVGLPAAYVPLPLRGGEQRLNAEPVVGAGGALLVDDADLDPAWIGTTLIPLLNDPQQLTAMSARASAAGAPDADNVLARHVLTTIADRRSSAS</sequence>
<dbReference type="InterPro" id="IPR004276">
    <property type="entry name" value="GlycoTrans_28_N"/>
</dbReference>